<reference evidence="2 3" key="1">
    <citation type="submission" date="2024-09" db="EMBL/GenBank/DDBJ databases">
        <title>T2T genomes of carrot and Alternaria dauci and their utility for understanding host-pathogen interaction during carrot leaf blight disease.</title>
        <authorList>
            <person name="Liu W."/>
            <person name="Xu S."/>
            <person name="Ou C."/>
            <person name="Liu X."/>
            <person name="Zhuang F."/>
            <person name="Deng X.W."/>
        </authorList>
    </citation>
    <scope>NUCLEOTIDE SEQUENCE [LARGE SCALE GENOMIC DNA]</scope>
    <source>
        <strain evidence="2 3">A2016</strain>
    </source>
</reference>
<dbReference type="EMBL" id="JBHGVX010000001">
    <property type="protein sequence ID" value="KAL1800029.1"/>
    <property type="molecule type" value="Genomic_DNA"/>
</dbReference>
<feature type="compositionally biased region" description="Polar residues" evidence="1">
    <location>
        <begin position="1"/>
        <end position="21"/>
    </location>
</feature>
<feature type="region of interest" description="Disordered" evidence="1">
    <location>
        <begin position="1"/>
        <end position="47"/>
    </location>
</feature>
<dbReference type="Proteomes" id="UP001578633">
    <property type="component" value="Chromosome 1"/>
</dbReference>
<comment type="caution">
    <text evidence="2">The sequence shown here is derived from an EMBL/GenBank/DDBJ whole genome shotgun (WGS) entry which is preliminary data.</text>
</comment>
<keyword evidence="3" id="KW-1185">Reference proteome</keyword>
<dbReference type="RefSeq" id="XP_069310613.1">
    <property type="nucleotide sequence ID" value="XM_069447659.1"/>
</dbReference>
<gene>
    <name evidence="2" type="ORF">ACET3X_000371</name>
</gene>
<dbReference type="GeneID" id="96080693"/>
<sequence>MDQKMTGDTTPPQYSPTNEPSQTDDLELPATSIVVDPEPASEQDTPTPDEIIVPVALEELWLAPVDHARCVEAYKKAKKDKQIEDIIARRRPKYMRANWQYLLSSSLLWFDDIHQVDKKSKEPWSKKIVPRGNVKLGIFKVANEEAMKHYVEFEVAIGRPEVDPLHANTAAWKDLRGNVARSRPAADPAKTEVEHEQVRRASQRFAICDSSPQDLATAVTGGEKRQGEMRAPQTPDLIAESNSAFSEDPVNTVTLDGSFNTSDHTERYRDEITEEVLFNQILHRAQDEDFWKGSVSPQDYDFERPKYQDAAEALGMATTQDVLLKFFEQSQRFQNTSGKWTNAYRNISLLFNRIVDPKSADKQAQVLRERGHQRPGIPVTKVFKVLFENLQRVTCQTLLDMKYDDRKSFVEPIFDYAPHTLKKTSPVLLLLITILTRKDFDYGLDNVSIIVSPNFYTRRRRRLLLELKDECFPDSDDSEIFVAFEKLKDTMHAGKEWNEPGPPLDGEGIDDYPMPRSPSYDPDHLSPGVEEPVLSDVGVDGSVADGGYSPTLSDMDMGCSETDKVS</sequence>
<proteinExistence type="predicted"/>
<feature type="compositionally biased region" description="Low complexity" evidence="1">
    <location>
        <begin position="535"/>
        <end position="549"/>
    </location>
</feature>
<evidence type="ECO:0000313" key="3">
    <source>
        <dbReference type="Proteomes" id="UP001578633"/>
    </source>
</evidence>
<organism evidence="2 3">
    <name type="scientific">Alternaria dauci</name>
    <dbReference type="NCBI Taxonomy" id="48095"/>
    <lineage>
        <taxon>Eukaryota</taxon>
        <taxon>Fungi</taxon>
        <taxon>Dikarya</taxon>
        <taxon>Ascomycota</taxon>
        <taxon>Pezizomycotina</taxon>
        <taxon>Dothideomycetes</taxon>
        <taxon>Pleosporomycetidae</taxon>
        <taxon>Pleosporales</taxon>
        <taxon>Pleosporineae</taxon>
        <taxon>Pleosporaceae</taxon>
        <taxon>Alternaria</taxon>
        <taxon>Alternaria sect. Porri</taxon>
    </lineage>
</organism>
<protein>
    <submittedName>
        <fullName evidence="2">Uncharacterized protein</fullName>
    </submittedName>
</protein>
<accession>A0ABR3UWK6</accession>
<feature type="region of interest" description="Disordered" evidence="1">
    <location>
        <begin position="493"/>
        <end position="566"/>
    </location>
</feature>
<evidence type="ECO:0000256" key="1">
    <source>
        <dbReference type="SAM" id="MobiDB-lite"/>
    </source>
</evidence>
<name>A0ABR3UWK6_9PLEO</name>
<evidence type="ECO:0000313" key="2">
    <source>
        <dbReference type="EMBL" id="KAL1800029.1"/>
    </source>
</evidence>